<dbReference type="GO" id="GO:0045944">
    <property type="term" value="P:positive regulation of transcription by RNA polymerase II"/>
    <property type="evidence" value="ECO:0007669"/>
    <property type="project" value="TreeGrafter"/>
</dbReference>
<dbReference type="InterPro" id="IPR013178">
    <property type="entry name" value="Histone_AcTrfase_Rtt109/CBP"/>
</dbReference>
<evidence type="ECO:0000256" key="8">
    <source>
        <dbReference type="ARBA" id="ARBA00048017"/>
    </source>
</evidence>
<comment type="catalytic activity">
    <reaction evidence="8">
        <text>L-lysyl-[protein] + acetyl-CoA = N(6)-acetyl-L-lysyl-[protein] + CoA + H(+)</text>
        <dbReference type="Rhea" id="RHEA:45948"/>
        <dbReference type="Rhea" id="RHEA-COMP:9752"/>
        <dbReference type="Rhea" id="RHEA-COMP:10731"/>
        <dbReference type="ChEBI" id="CHEBI:15378"/>
        <dbReference type="ChEBI" id="CHEBI:29969"/>
        <dbReference type="ChEBI" id="CHEBI:57287"/>
        <dbReference type="ChEBI" id="CHEBI:57288"/>
        <dbReference type="ChEBI" id="CHEBI:61930"/>
        <dbReference type="EC" id="2.3.1.48"/>
    </reaction>
</comment>
<evidence type="ECO:0000256" key="3">
    <source>
        <dbReference type="ARBA" id="ARBA00022679"/>
    </source>
</evidence>
<keyword evidence="4" id="KW-0156">Chromatin regulator</keyword>
<accession>A0A6T9PKA1</accession>
<evidence type="ECO:0000259" key="10">
    <source>
        <dbReference type="PROSITE" id="PS51727"/>
    </source>
</evidence>
<proteinExistence type="predicted"/>
<dbReference type="GO" id="GO:0003713">
    <property type="term" value="F:transcription coactivator activity"/>
    <property type="evidence" value="ECO:0007669"/>
    <property type="project" value="TreeGrafter"/>
</dbReference>
<feature type="region of interest" description="Disordered" evidence="9">
    <location>
        <begin position="84"/>
        <end position="114"/>
    </location>
</feature>
<dbReference type="InterPro" id="IPR031162">
    <property type="entry name" value="CBP_P300_HAT"/>
</dbReference>
<dbReference type="GO" id="GO:0000123">
    <property type="term" value="C:histone acetyltransferase complex"/>
    <property type="evidence" value="ECO:0007669"/>
    <property type="project" value="TreeGrafter"/>
</dbReference>
<evidence type="ECO:0000256" key="7">
    <source>
        <dbReference type="ARBA" id="ARBA00023242"/>
    </source>
</evidence>
<feature type="domain" description="CBP/p300-type HAT" evidence="10">
    <location>
        <begin position="1"/>
        <end position="76"/>
    </location>
</feature>
<dbReference type="GO" id="GO:0004402">
    <property type="term" value="F:histone acetyltransferase activity"/>
    <property type="evidence" value="ECO:0007669"/>
    <property type="project" value="InterPro"/>
</dbReference>
<keyword evidence="7" id="KW-0539">Nucleus</keyword>
<evidence type="ECO:0000256" key="5">
    <source>
        <dbReference type="ARBA" id="ARBA00023015"/>
    </source>
</evidence>
<dbReference type="PANTHER" id="PTHR13808">
    <property type="entry name" value="CBP/P300-RELATED"/>
    <property type="match status" value="1"/>
</dbReference>
<evidence type="ECO:0000256" key="9">
    <source>
        <dbReference type="SAM" id="MobiDB-lite"/>
    </source>
</evidence>
<sequence>MRSMRNHFIVVTLVELKKGQQRATIEDPVPLMSNEFVDTRSAFLEKCQMYHWQFDELRNAQHSTLMLLYYLHGMHRDAKKRIADMASKAESGSSAPPVVQTSAPSTAPDSRTRSSKIEMAMQDWSQLLVHANEAAAKETWELPPEELFQRILAQINRSKRDILQEKYNACCDPSANAQARSVFIRVLKRIAESFMSCLLQMQHGGRDGLASGGGGGGAAQPG</sequence>
<feature type="compositionally biased region" description="Polar residues" evidence="9">
    <location>
        <begin position="90"/>
        <end position="109"/>
    </location>
</feature>
<dbReference type="EMBL" id="HBHX01071623">
    <property type="protein sequence ID" value="CAE0152679.1"/>
    <property type="molecule type" value="Transcribed_RNA"/>
</dbReference>
<organism evidence="11">
    <name type="scientific">Haptolina ericina</name>
    <dbReference type="NCBI Taxonomy" id="156174"/>
    <lineage>
        <taxon>Eukaryota</taxon>
        <taxon>Haptista</taxon>
        <taxon>Haptophyta</taxon>
        <taxon>Prymnesiophyceae</taxon>
        <taxon>Prymnesiales</taxon>
        <taxon>Prymnesiaceae</taxon>
        <taxon>Haptolina</taxon>
    </lineage>
</organism>
<dbReference type="GO" id="GO:0031490">
    <property type="term" value="F:chromatin DNA binding"/>
    <property type="evidence" value="ECO:0007669"/>
    <property type="project" value="TreeGrafter"/>
</dbReference>
<name>A0A6T9PKA1_9EUKA</name>
<keyword evidence="3" id="KW-0808">Transferase</keyword>
<dbReference type="EMBL" id="HBHX01071624">
    <property type="protein sequence ID" value="CAE0152681.1"/>
    <property type="molecule type" value="Transcribed_RNA"/>
</dbReference>
<keyword evidence="6" id="KW-0804">Transcription</keyword>
<keyword evidence="5" id="KW-0805">Transcription regulation</keyword>
<evidence type="ECO:0000256" key="6">
    <source>
        <dbReference type="ARBA" id="ARBA00023163"/>
    </source>
</evidence>
<dbReference type="GO" id="GO:0005667">
    <property type="term" value="C:transcription regulator complex"/>
    <property type="evidence" value="ECO:0007669"/>
    <property type="project" value="TreeGrafter"/>
</dbReference>
<dbReference type="PANTHER" id="PTHR13808:SF1">
    <property type="entry name" value="HISTONE ACETYLTRANSFERASE"/>
    <property type="match status" value="1"/>
</dbReference>
<dbReference type="PROSITE" id="PS51727">
    <property type="entry name" value="CBP_P300_HAT"/>
    <property type="match status" value="1"/>
</dbReference>
<evidence type="ECO:0000256" key="2">
    <source>
        <dbReference type="ARBA" id="ARBA00013184"/>
    </source>
</evidence>
<evidence type="ECO:0000256" key="4">
    <source>
        <dbReference type="ARBA" id="ARBA00022853"/>
    </source>
</evidence>
<dbReference type="AlphaFoldDB" id="A0A6T9PKA1"/>
<dbReference type="EC" id="2.3.1.48" evidence="2"/>
<evidence type="ECO:0000313" key="12">
    <source>
        <dbReference type="EMBL" id="CAE0152681.1"/>
    </source>
</evidence>
<comment type="subcellular location">
    <subcellularLocation>
        <location evidence="1">Nucleus</location>
    </subcellularLocation>
</comment>
<dbReference type="GO" id="GO:0005634">
    <property type="term" value="C:nucleus"/>
    <property type="evidence" value="ECO:0007669"/>
    <property type="project" value="UniProtKB-SubCell"/>
</dbReference>
<protein>
    <recommendedName>
        <fullName evidence="2">histone acetyltransferase</fullName>
        <ecNumber evidence="2">2.3.1.48</ecNumber>
    </recommendedName>
</protein>
<evidence type="ECO:0000256" key="1">
    <source>
        <dbReference type="ARBA" id="ARBA00004123"/>
    </source>
</evidence>
<evidence type="ECO:0000313" key="11">
    <source>
        <dbReference type="EMBL" id="CAE0152679.1"/>
    </source>
</evidence>
<gene>
    <name evidence="11" type="ORF">HERI1096_LOCUS39613</name>
    <name evidence="12" type="ORF">HERI1096_LOCUS39614</name>
</gene>
<reference evidence="11" key="1">
    <citation type="submission" date="2021-01" db="EMBL/GenBank/DDBJ databases">
        <authorList>
            <person name="Corre E."/>
            <person name="Pelletier E."/>
            <person name="Niang G."/>
            <person name="Scheremetjew M."/>
            <person name="Finn R."/>
            <person name="Kale V."/>
            <person name="Holt S."/>
            <person name="Cochrane G."/>
            <person name="Meng A."/>
            <person name="Brown T."/>
            <person name="Cohen L."/>
        </authorList>
    </citation>
    <scope>NUCLEOTIDE SEQUENCE</scope>
    <source>
        <strain evidence="11">CCMP281</strain>
    </source>
</reference>